<protein>
    <submittedName>
        <fullName evidence="1">Uncharacterized protein</fullName>
    </submittedName>
</protein>
<evidence type="ECO:0000313" key="2">
    <source>
        <dbReference type="Proteomes" id="UP001357437"/>
    </source>
</evidence>
<organism evidence="1 2">
    <name type="scientific">Leclercia adecarboxylata</name>
    <dbReference type="NCBI Taxonomy" id="83655"/>
    <lineage>
        <taxon>Bacteria</taxon>
        <taxon>Pseudomonadati</taxon>
        <taxon>Pseudomonadota</taxon>
        <taxon>Gammaproteobacteria</taxon>
        <taxon>Enterobacterales</taxon>
        <taxon>Enterobacteriaceae</taxon>
        <taxon>Leclercia</taxon>
    </lineage>
</organism>
<sequence length="143" mass="16400">MPIRIEHIDAIARKKGRDVLYLTFCSNQRDEDGFLIFDWRTHPARLRIIEWLNANDIPWTMCAEFASSDPDTMMSYMGQIYIDIPYDSSLPEYKRVEQFLENPDGSIAFADTRFFYLPLEDAQKNAAHDGLGGVAADKTDTAN</sequence>
<comment type="caution">
    <text evidence="1">The sequence shown here is derived from an EMBL/GenBank/DDBJ whole genome shotgun (WGS) entry which is preliminary data.</text>
</comment>
<name>A0ABU6I0T8_9ENTR</name>
<dbReference type="Proteomes" id="UP001357437">
    <property type="component" value="Unassembled WGS sequence"/>
</dbReference>
<dbReference type="EMBL" id="JAYMCU010000003">
    <property type="protein sequence ID" value="MEC3934991.1"/>
    <property type="molecule type" value="Genomic_DNA"/>
</dbReference>
<accession>A0ABU6I0T8</accession>
<proteinExistence type="predicted"/>
<reference evidence="1 2" key="1">
    <citation type="submission" date="2024-01" db="EMBL/GenBank/DDBJ databases">
        <title>Comparative Genomics of Leclercia adecarboxylata Strains Isolated from Several Sources.</title>
        <authorList>
            <person name="Yescas-Zazueta V."/>
            <person name="Balbuena-Alonso M.G."/>
            <person name="Valencia D."/>
            <person name="Mendez-Pfeiffer P.A."/>
            <person name="Ballesteros-Monrreal M.G."/>
            <person name="Rocha-Gracia R.D.C."/>
            <person name="Barrios-Villa E."/>
        </authorList>
    </citation>
    <scope>NUCLEOTIDE SEQUENCE [LARGE SCALE GENOMIC DNA]</scope>
    <source>
        <strain evidence="1 2">33MEM</strain>
    </source>
</reference>
<gene>
    <name evidence="1" type="ORF">VOF76_02285</name>
</gene>
<dbReference type="RefSeq" id="WP_150872522.1">
    <property type="nucleotide sequence ID" value="NZ_CP042930.1"/>
</dbReference>
<keyword evidence="2" id="KW-1185">Reference proteome</keyword>
<evidence type="ECO:0000313" key="1">
    <source>
        <dbReference type="EMBL" id="MEC3934991.1"/>
    </source>
</evidence>